<keyword evidence="3" id="KW-1185">Reference proteome</keyword>
<keyword evidence="1" id="KW-0732">Signal</keyword>
<dbReference type="Proteomes" id="UP000193006">
    <property type="component" value="Chromosome"/>
</dbReference>
<gene>
    <name evidence="2" type="ORF">BkAM31D_13480</name>
</gene>
<dbReference type="RefSeq" id="WP_066149592.1">
    <property type="nucleotide sequence ID" value="NZ_CP020814.1"/>
</dbReference>
<protein>
    <recommendedName>
        <fullName evidence="4">Lipoprotein</fullName>
    </recommendedName>
</protein>
<feature type="signal peptide" evidence="1">
    <location>
        <begin position="1"/>
        <end position="23"/>
    </location>
</feature>
<evidence type="ECO:0000256" key="1">
    <source>
        <dbReference type="SAM" id="SignalP"/>
    </source>
</evidence>
<evidence type="ECO:0000313" key="3">
    <source>
        <dbReference type="Proteomes" id="UP000193006"/>
    </source>
</evidence>
<dbReference type="PROSITE" id="PS51257">
    <property type="entry name" value="PROKAR_LIPOPROTEIN"/>
    <property type="match status" value="1"/>
</dbReference>
<dbReference type="STRING" id="199441.BkAM31D_13480"/>
<proteinExistence type="predicted"/>
<dbReference type="AlphaFoldDB" id="A0A1X9MF78"/>
<dbReference type="KEGG" id="bkw:BkAM31D_13480"/>
<evidence type="ECO:0000313" key="2">
    <source>
        <dbReference type="EMBL" id="ARK30763.1"/>
    </source>
</evidence>
<organism evidence="2 3">
    <name type="scientific">Halalkalibacter krulwichiae</name>
    <dbReference type="NCBI Taxonomy" id="199441"/>
    <lineage>
        <taxon>Bacteria</taxon>
        <taxon>Bacillati</taxon>
        <taxon>Bacillota</taxon>
        <taxon>Bacilli</taxon>
        <taxon>Bacillales</taxon>
        <taxon>Bacillaceae</taxon>
        <taxon>Halalkalibacter</taxon>
    </lineage>
</organism>
<accession>A0A1X9MF78</accession>
<name>A0A1X9MF78_9BACI</name>
<reference evidence="2 3" key="1">
    <citation type="submission" date="2017-04" db="EMBL/GenBank/DDBJ databases">
        <title>Bacillus krulwichiae AM31D Genome sequencing and assembly.</title>
        <authorList>
            <person name="Krulwich T.A."/>
            <person name="Anastor L."/>
            <person name="Ehrlich R."/>
            <person name="Ehrlich G.D."/>
            <person name="Janto B."/>
        </authorList>
    </citation>
    <scope>NUCLEOTIDE SEQUENCE [LARGE SCALE GENOMIC DNA]</scope>
    <source>
        <strain evidence="2 3">AM31D</strain>
    </source>
</reference>
<evidence type="ECO:0008006" key="4">
    <source>
        <dbReference type="Google" id="ProtNLM"/>
    </source>
</evidence>
<dbReference type="EMBL" id="CP020814">
    <property type="protein sequence ID" value="ARK30763.1"/>
    <property type="molecule type" value="Genomic_DNA"/>
</dbReference>
<feature type="chain" id="PRO_5010989992" description="Lipoprotein" evidence="1">
    <location>
        <begin position="24"/>
        <end position="127"/>
    </location>
</feature>
<sequence length="127" mass="14574" precursor="true">MSKRSILIVIVFLMLLSACGVSAGEKPTDVRGEIWTVSSESYRALEDFISGESEFPSEEAQQQFQELYVKYLGSDDLTEKEVAILENLADIFIMINTYKESSVNNYQIEEIFLSIENKREELEKIFN</sequence>